<sequence length="253" mass="26925">AIGNPKGCSPPTVSCLPHAASRALKAPPEVVEGCATPPKPTMFKEGQTMSILVAFGSISVSFRSILVAFGSIPVHSGLPWSHSGLSRSIQVYPGLVQVYPGLIQVYPGRIRAYLGPFRHLGATGVGEQASDDLGSTGVGEQAKITGKPPGFLTTLTLPREEVVMIRGPIHRAQPPFHLFYLYRVPFPLTSFLSRFQACPGFGTFRTTHGRLDPSLRSPTSSIPHRAVVGASVPAHFPSSRRGCLPLGSLTHSL</sequence>
<dbReference type="EMBL" id="PGOL01000742">
    <property type="protein sequence ID" value="PKI65583.1"/>
    <property type="molecule type" value="Genomic_DNA"/>
</dbReference>
<protein>
    <submittedName>
        <fullName evidence="1">Uncharacterized protein</fullName>
    </submittedName>
</protein>
<keyword evidence="2" id="KW-1185">Reference proteome</keyword>
<name>A0A2I0KBS0_PUNGR</name>
<comment type="caution">
    <text evidence="1">The sequence shown here is derived from an EMBL/GenBank/DDBJ whole genome shotgun (WGS) entry which is preliminary data.</text>
</comment>
<proteinExistence type="predicted"/>
<reference evidence="1 2" key="1">
    <citation type="submission" date="2017-11" db="EMBL/GenBank/DDBJ databases">
        <title>De-novo sequencing of pomegranate (Punica granatum L.) genome.</title>
        <authorList>
            <person name="Akparov Z."/>
            <person name="Amiraslanov A."/>
            <person name="Hajiyeva S."/>
            <person name="Abbasov M."/>
            <person name="Kaur K."/>
            <person name="Hamwieh A."/>
            <person name="Solovyev V."/>
            <person name="Salamov A."/>
            <person name="Braich B."/>
            <person name="Kosarev P."/>
            <person name="Mahmoud A."/>
            <person name="Hajiyev E."/>
            <person name="Babayeva S."/>
            <person name="Izzatullayeva V."/>
            <person name="Mammadov A."/>
            <person name="Mammadov A."/>
            <person name="Sharifova S."/>
            <person name="Ojaghi J."/>
            <person name="Eynullazada K."/>
            <person name="Bayramov B."/>
            <person name="Abdulazimova A."/>
            <person name="Shahmuradov I."/>
        </authorList>
    </citation>
    <scope>NUCLEOTIDE SEQUENCE [LARGE SCALE GENOMIC DNA]</scope>
    <source>
        <strain evidence="2">cv. AG2017</strain>
        <tissue evidence="1">Leaf</tissue>
    </source>
</reference>
<evidence type="ECO:0000313" key="2">
    <source>
        <dbReference type="Proteomes" id="UP000233551"/>
    </source>
</evidence>
<dbReference type="Proteomes" id="UP000233551">
    <property type="component" value="Unassembled WGS sequence"/>
</dbReference>
<gene>
    <name evidence="1" type="ORF">CRG98_014083</name>
</gene>
<accession>A0A2I0KBS0</accession>
<dbReference type="AlphaFoldDB" id="A0A2I0KBS0"/>
<feature type="non-terminal residue" evidence="1">
    <location>
        <position position="1"/>
    </location>
</feature>
<evidence type="ECO:0000313" key="1">
    <source>
        <dbReference type="EMBL" id="PKI65583.1"/>
    </source>
</evidence>
<organism evidence="1 2">
    <name type="scientific">Punica granatum</name>
    <name type="common">Pomegranate</name>
    <dbReference type="NCBI Taxonomy" id="22663"/>
    <lineage>
        <taxon>Eukaryota</taxon>
        <taxon>Viridiplantae</taxon>
        <taxon>Streptophyta</taxon>
        <taxon>Embryophyta</taxon>
        <taxon>Tracheophyta</taxon>
        <taxon>Spermatophyta</taxon>
        <taxon>Magnoliopsida</taxon>
        <taxon>eudicotyledons</taxon>
        <taxon>Gunneridae</taxon>
        <taxon>Pentapetalae</taxon>
        <taxon>rosids</taxon>
        <taxon>malvids</taxon>
        <taxon>Myrtales</taxon>
        <taxon>Lythraceae</taxon>
        <taxon>Punica</taxon>
    </lineage>
</organism>